<dbReference type="EMBL" id="JABEMA010000163">
    <property type="protein sequence ID" value="NNH23575.1"/>
    <property type="molecule type" value="Genomic_DNA"/>
</dbReference>
<comment type="caution">
    <text evidence="1">The sequence shown here is derived from an EMBL/GenBank/DDBJ whole genome shotgun (WGS) entry which is preliminary data.</text>
</comment>
<dbReference type="Proteomes" id="UP000555552">
    <property type="component" value="Unassembled WGS sequence"/>
</dbReference>
<name>A0A849BQ19_9ACTN</name>
<evidence type="ECO:0000313" key="2">
    <source>
        <dbReference type="Proteomes" id="UP000555552"/>
    </source>
</evidence>
<reference evidence="1 2" key="1">
    <citation type="submission" date="2020-05" db="EMBL/GenBank/DDBJ databases">
        <title>MicrobeNet Type strains.</title>
        <authorList>
            <person name="Nicholson A.C."/>
        </authorList>
    </citation>
    <scope>NUCLEOTIDE SEQUENCE [LARGE SCALE GENOMIC DNA]</scope>
    <source>
        <strain evidence="1 2">JCM 14547</strain>
    </source>
</reference>
<accession>A0A849BQ19</accession>
<protein>
    <recommendedName>
        <fullName evidence="3">Endonuclease/exonuclease/phosphatase family protein</fullName>
    </recommendedName>
</protein>
<sequence>MTAGPGTPAGPGTTGAGAPGVLRVLTWNVHGLRAGTDAVAEVLRAAACDAVGVVRVTQAALPLLRRSDAPHVVTVS</sequence>
<keyword evidence="2" id="KW-1185">Reference proteome</keyword>
<feature type="non-terminal residue" evidence="1">
    <location>
        <position position="76"/>
    </location>
</feature>
<gene>
    <name evidence="1" type="ORF">HLB09_10830</name>
</gene>
<proteinExistence type="predicted"/>
<organism evidence="1 2">
    <name type="scientific">Pseudokineococcus marinus</name>
    <dbReference type="NCBI Taxonomy" id="351215"/>
    <lineage>
        <taxon>Bacteria</taxon>
        <taxon>Bacillati</taxon>
        <taxon>Actinomycetota</taxon>
        <taxon>Actinomycetes</taxon>
        <taxon>Kineosporiales</taxon>
        <taxon>Kineosporiaceae</taxon>
        <taxon>Pseudokineococcus</taxon>
    </lineage>
</organism>
<dbReference type="InterPro" id="IPR036691">
    <property type="entry name" value="Endo/exonu/phosph_ase_sf"/>
</dbReference>
<dbReference type="AlphaFoldDB" id="A0A849BQ19"/>
<dbReference type="SUPFAM" id="SSF56219">
    <property type="entry name" value="DNase I-like"/>
    <property type="match status" value="1"/>
</dbReference>
<evidence type="ECO:0000313" key="1">
    <source>
        <dbReference type="EMBL" id="NNH23575.1"/>
    </source>
</evidence>
<evidence type="ECO:0008006" key="3">
    <source>
        <dbReference type="Google" id="ProtNLM"/>
    </source>
</evidence>